<dbReference type="GO" id="GO:0003677">
    <property type="term" value="F:DNA binding"/>
    <property type="evidence" value="ECO:0007669"/>
    <property type="project" value="UniProtKB-KW"/>
</dbReference>
<keyword evidence="2" id="KW-0238">DNA-binding</keyword>
<dbReference type="HOGENOM" id="CLU_111585_2_0_6"/>
<dbReference type="InterPro" id="IPR036388">
    <property type="entry name" value="WH-like_DNA-bd_sf"/>
</dbReference>
<evidence type="ECO:0000256" key="1">
    <source>
        <dbReference type="ARBA" id="ARBA00023015"/>
    </source>
</evidence>
<dbReference type="PROSITE" id="PS51118">
    <property type="entry name" value="HTH_HXLR"/>
    <property type="match status" value="1"/>
</dbReference>
<accession>E6KV36</accession>
<keyword evidence="3" id="KW-0804">Transcription</keyword>
<keyword evidence="6" id="KW-1185">Reference proteome</keyword>
<feature type="domain" description="HTH hxlR-type" evidence="4">
    <location>
        <begin position="29"/>
        <end position="127"/>
    </location>
</feature>
<keyword evidence="1" id="KW-0805">Transcription regulation</keyword>
<evidence type="ECO:0000256" key="3">
    <source>
        <dbReference type="ARBA" id="ARBA00023163"/>
    </source>
</evidence>
<sequence length="135" mass="15283">MKIIFNLLIFKEIKMEKSVERGNVLASACPSRQILQHLTSRWGALVLVSLHCGTKRFSELRRAIDGVSERMLTKTLQELEADGMLIRKSYNTVPPQVDYTLTEFGSQASNKMFELVDWLETNLDGILAKKQAANP</sequence>
<dbReference type="InterPro" id="IPR002577">
    <property type="entry name" value="HTH_HxlR"/>
</dbReference>
<proteinExistence type="predicted"/>
<evidence type="ECO:0000259" key="4">
    <source>
        <dbReference type="PROSITE" id="PS51118"/>
    </source>
</evidence>
<evidence type="ECO:0000313" key="6">
    <source>
        <dbReference type="Proteomes" id="UP000032871"/>
    </source>
</evidence>
<reference evidence="5 6" key="1">
    <citation type="submission" date="2010-12" db="EMBL/GenBank/DDBJ databases">
        <authorList>
            <person name="Muzny D."/>
            <person name="Qin X."/>
            <person name="Deng J."/>
            <person name="Jiang H."/>
            <person name="Liu Y."/>
            <person name="Qu J."/>
            <person name="Song X.-Z."/>
            <person name="Zhang L."/>
            <person name="Thornton R."/>
            <person name="Coyle M."/>
            <person name="Francisco L."/>
            <person name="Jackson L."/>
            <person name="Javaid M."/>
            <person name="Korchina V."/>
            <person name="Kovar C."/>
            <person name="Mata R."/>
            <person name="Mathew T."/>
            <person name="Ngo R."/>
            <person name="Nguyen L."/>
            <person name="Nguyen N."/>
            <person name="Okwuonu G."/>
            <person name="Ongeri F."/>
            <person name="Pham C."/>
            <person name="Simmons D."/>
            <person name="Wilczek-Boney K."/>
            <person name="Hale W."/>
            <person name="Jakkamsetti A."/>
            <person name="Pham P."/>
            <person name="Ruth R."/>
            <person name="San Lucas F."/>
            <person name="Warren J."/>
            <person name="Zhang J."/>
            <person name="Zhao Z."/>
            <person name="Zhou C."/>
            <person name="Zhu D."/>
            <person name="Lee S."/>
            <person name="Bess C."/>
            <person name="Blankenburg K."/>
            <person name="Forbes L."/>
            <person name="Fu Q."/>
            <person name="Gubbala S."/>
            <person name="Hirani K."/>
            <person name="Jayaseelan J.C."/>
            <person name="Lara F."/>
            <person name="Munidasa M."/>
            <person name="Palculict T."/>
            <person name="Patil S."/>
            <person name="Pu L.-L."/>
            <person name="Saada N."/>
            <person name="Tang L."/>
            <person name="Weissenberger G."/>
            <person name="Zhu Y."/>
            <person name="Hemphill L."/>
            <person name="Shang Y."/>
            <person name="Youmans B."/>
            <person name="Ayvaz T."/>
            <person name="Ross M."/>
            <person name="Santibanez J."/>
            <person name="Aqrawi P."/>
            <person name="Gross S."/>
            <person name="Joshi V."/>
            <person name="Fowler G."/>
            <person name="Nazareth L."/>
            <person name="Reid J."/>
            <person name="Worley K."/>
            <person name="Petrosino J."/>
            <person name="Highlander S."/>
            <person name="Gibbs R."/>
        </authorList>
    </citation>
    <scope>NUCLEOTIDE SEQUENCE [LARGE SCALE GENOMIC DNA]</scope>
    <source>
        <strain evidence="5 6">ATCC 33393</strain>
    </source>
</reference>
<dbReference type="Gene3D" id="1.10.10.10">
    <property type="entry name" value="Winged helix-like DNA-binding domain superfamily/Winged helix DNA-binding domain"/>
    <property type="match status" value="1"/>
</dbReference>
<dbReference type="AlphaFoldDB" id="E6KV36"/>
<dbReference type="SUPFAM" id="SSF46785">
    <property type="entry name" value="Winged helix' DNA-binding domain"/>
    <property type="match status" value="1"/>
</dbReference>
<comment type="caution">
    <text evidence="5">The sequence shown here is derived from an EMBL/GenBank/DDBJ whole genome shotgun (WGS) entry which is preliminary data.</text>
</comment>
<protein>
    <submittedName>
        <fullName evidence="5">MarR family transcriptional regulator</fullName>
    </submittedName>
</protein>
<gene>
    <name evidence="5" type="primary">ytfH</name>
    <name evidence="5" type="ORF">HMPREF9064_0018</name>
</gene>
<dbReference type="Proteomes" id="UP000032871">
    <property type="component" value="Unassembled WGS sequence"/>
</dbReference>
<evidence type="ECO:0000313" key="5">
    <source>
        <dbReference type="EMBL" id="EFU68601.1"/>
    </source>
</evidence>
<dbReference type="Pfam" id="PF01638">
    <property type="entry name" value="HxlR"/>
    <property type="match status" value="1"/>
</dbReference>
<dbReference type="STRING" id="739.GCA_001059425_00053"/>
<dbReference type="PANTHER" id="PTHR33204:SF37">
    <property type="entry name" value="HTH-TYPE TRANSCRIPTIONAL REGULATOR YODB"/>
    <property type="match status" value="1"/>
</dbReference>
<dbReference type="EMBL" id="AEPS01000001">
    <property type="protein sequence ID" value="EFU68601.1"/>
    <property type="molecule type" value="Genomic_DNA"/>
</dbReference>
<name>E6KV36_9PAST</name>
<dbReference type="PANTHER" id="PTHR33204">
    <property type="entry name" value="TRANSCRIPTIONAL REGULATOR, MARR FAMILY"/>
    <property type="match status" value="1"/>
</dbReference>
<organism evidence="5 6">
    <name type="scientific">Aggregatibacter segnis ATCC 33393</name>
    <dbReference type="NCBI Taxonomy" id="888057"/>
    <lineage>
        <taxon>Bacteria</taxon>
        <taxon>Pseudomonadati</taxon>
        <taxon>Pseudomonadota</taxon>
        <taxon>Gammaproteobacteria</taxon>
        <taxon>Pasteurellales</taxon>
        <taxon>Pasteurellaceae</taxon>
        <taxon>Aggregatibacter</taxon>
    </lineage>
</organism>
<evidence type="ECO:0000256" key="2">
    <source>
        <dbReference type="ARBA" id="ARBA00023125"/>
    </source>
</evidence>
<dbReference type="InterPro" id="IPR036390">
    <property type="entry name" value="WH_DNA-bd_sf"/>
</dbReference>